<sequence length="119" mass="14223">MAAHPVNKMIDLLWPPPRGVQRQHRSRKHPDNFQYYHQWGFPIYRTYYGPESDKHWNMLLGALKHQTRLAFGFFEDEEDVEEEVDQGDVQRLKELFHLDTREDASLLDGLDVRDIWALC</sequence>
<reference evidence="1 2" key="1">
    <citation type="submission" date="2017-06" db="EMBL/GenBank/DDBJ databases">
        <title>Comparative genomic analysis of Ambrosia Fusariam Clade fungi.</title>
        <authorList>
            <person name="Stajich J.E."/>
            <person name="Carrillo J."/>
            <person name="Kijimoto T."/>
            <person name="Eskalen A."/>
            <person name="O'Donnell K."/>
            <person name="Kasson M."/>
        </authorList>
    </citation>
    <scope>NUCLEOTIDE SEQUENCE [LARGE SCALE GENOMIC DNA]</scope>
    <source>
        <strain evidence="1 2">NRRL62579</strain>
    </source>
</reference>
<evidence type="ECO:0000313" key="1">
    <source>
        <dbReference type="EMBL" id="RSL80082.1"/>
    </source>
</evidence>
<comment type="caution">
    <text evidence="1">The sequence shown here is derived from an EMBL/GenBank/DDBJ whole genome shotgun (WGS) entry which is preliminary data.</text>
</comment>
<dbReference type="Proteomes" id="UP000287144">
    <property type="component" value="Unassembled WGS sequence"/>
</dbReference>
<accession>A0A428RR65</accession>
<dbReference type="AlphaFoldDB" id="A0A428RR65"/>
<gene>
    <name evidence="1" type="ORF">CEP52_017440</name>
</gene>
<keyword evidence="2" id="KW-1185">Reference proteome</keyword>
<dbReference type="STRING" id="1325735.A0A428RR65"/>
<organism evidence="1 2">
    <name type="scientific">Fusarium oligoseptatum</name>
    <dbReference type="NCBI Taxonomy" id="2604345"/>
    <lineage>
        <taxon>Eukaryota</taxon>
        <taxon>Fungi</taxon>
        <taxon>Dikarya</taxon>
        <taxon>Ascomycota</taxon>
        <taxon>Pezizomycotina</taxon>
        <taxon>Sordariomycetes</taxon>
        <taxon>Hypocreomycetidae</taxon>
        <taxon>Hypocreales</taxon>
        <taxon>Nectriaceae</taxon>
        <taxon>Fusarium</taxon>
        <taxon>Fusarium solani species complex</taxon>
    </lineage>
</organism>
<proteinExistence type="predicted"/>
<evidence type="ECO:0000313" key="2">
    <source>
        <dbReference type="Proteomes" id="UP000287144"/>
    </source>
</evidence>
<name>A0A428RR65_9HYPO</name>
<protein>
    <submittedName>
        <fullName evidence="1">Uncharacterized protein</fullName>
    </submittedName>
</protein>
<dbReference type="EMBL" id="NKCK01000556">
    <property type="protein sequence ID" value="RSL80082.1"/>
    <property type="molecule type" value="Genomic_DNA"/>
</dbReference>